<organism evidence="2">
    <name type="scientific">marine sediment metagenome</name>
    <dbReference type="NCBI Taxonomy" id="412755"/>
    <lineage>
        <taxon>unclassified sequences</taxon>
        <taxon>metagenomes</taxon>
        <taxon>ecological metagenomes</taxon>
    </lineage>
</organism>
<evidence type="ECO:0000256" key="1">
    <source>
        <dbReference type="SAM" id="Coils"/>
    </source>
</evidence>
<sequence>SVNKYASDDYEKDNELDEKAGRSLTKLMKEEGYDFSDNIKPLVYSLKIQANEIGVDLFDYLTDVSNIMSGFLRITCKPVWFYFTFCELANSLSVITDHIDAIKLMETVDNWFNREIGIEEAEEFLNEINEKTETLIENANEEHSYWEERTNKLKKEIKLLGLIQESEKDLRKNEAKAEKLL</sequence>
<accession>X1IW91</accession>
<feature type="non-terminal residue" evidence="2">
    <location>
        <position position="181"/>
    </location>
</feature>
<evidence type="ECO:0000313" key="2">
    <source>
        <dbReference type="EMBL" id="GAH86721.1"/>
    </source>
</evidence>
<proteinExistence type="predicted"/>
<name>X1IW91_9ZZZZ</name>
<feature type="non-terminal residue" evidence="2">
    <location>
        <position position="1"/>
    </location>
</feature>
<gene>
    <name evidence="2" type="ORF">S03H2_67182</name>
</gene>
<dbReference type="EMBL" id="BARU01043942">
    <property type="protein sequence ID" value="GAH86721.1"/>
    <property type="molecule type" value="Genomic_DNA"/>
</dbReference>
<keyword evidence="1" id="KW-0175">Coiled coil</keyword>
<reference evidence="2" key="1">
    <citation type="journal article" date="2014" name="Front. Microbiol.">
        <title>High frequency of phylogenetically diverse reductive dehalogenase-homologous genes in deep subseafloor sedimentary metagenomes.</title>
        <authorList>
            <person name="Kawai M."/>
            <person name="Futagami T."/>
            <person name="Toyoda A."/>
            <person name="Takaki Y."/>
            <person name="Nishi S."/>
            <person name="Hori S."/>
            <person name="Arai W."/>
            <person name="Tsubouchi T."/>
            <person name="Morono Y."/>
            <person name="Uchiyama I."/>
            <person name="Ito T."/>
            <person name="Fujiyama A."/>
            <person name="Inagaki F."/>
            <person name="Takami H."/>
        </authorList>
    </citation>
    <scope>NUCLEOTIDE SEQUENCE</scope>
    <source>
        <strain evidence="2">Expedition CK06-06</strain>
    </source>
</reference>
<comment type="caution">
    <text evidence="2">The sequence shown here is derived from an EMBL/GenBank/DDBJ whole genome shotgun (WGS) entry which is preliminary data.</text>
</comment>
<dbReference type="AlphaFoldDB" id="X1IW91"/>
<feature type="coiled-coil region" evidence="1">
    <location>
        <begin position="118"/>
        <end position="156"/>
    </location>
</feature>
<protein>
    <submittedName>
        <fullName evidence="2">Uncharacterized protein</fullName>
    </submittedName>
</protein>